<name>A0A2H9T6E1_9ZZZZ</name>
<organism evidence="9">
    <name type="scientific">invertebrate metagenome</name>
    <dbReference type="NCBI Taxonomy" id="1711999"/>
    <lineage>
        <taxon>unclassified sequences</taxon>
        <taxon>metagenomes</taxon>
        <taxon>organismal metagenomes</taxon>
    </lineage>
</organism>
<dbReference type="Pfam" id="PF25917">
    <property type="entry name" value="BSH_RND"/>
    <property type="match status" value="1"/>
</dbReference>
<sequence>MRKKRWLSLGITAIAVVLAVFTVCQLWSYYMESPWTRDGRVRAEIVNISPYVSGIINLMSVQDNAHVKKGDLLLKIDDNQYQLAVATAEANLANAEVAMMESRLEAHRREKLNISAISKEEKQKYVAEQHSTEMQFKAAKSALEKAQLDLKRTAIYSPVNGYITNLSEHTGNYITTGQPTLTIVNTQSMYIYGYFLETQLSHIHRGDKATISLLSDKNKPIQGEVESIARGITDYSNKTDNDGLHAVNPTFDWVRLAQRIPVRIKITEKPDDLLLVAGMTCTIVLKKR</sequence>
<evidence type="ECO:0000259" key="8">
    <source>
        <dbReference type="Pfam" id="PF25963"/>
    </source>
</evidence>
<dbReference type="Gene3D" id="2.40.50.100">
    <property type="match status" value="1"/>
</dbReference>
<proteinExistence type="predicted"/>
<accession>A0A2H9T6E1</accession>
<feature type="transmembrane region" description="Helical" evidence="5">
    <location>
        <begin position="7"/>
        <end position="30"/>
    </location>
</feature>
<dbReference type="GO" id="GO:0022857">
    <property type="term" value="F:transmembrane transporter activity"/>
    <property type="evidence" value="ECO:0007669"/>
    <property type="project" value="InterPro"/>
</dbReference>
<keyword evidence="2 5" id="KW-0812">Transmembrane</keyword>
<dbReference type="PANTHER" id="PTHR30367:SF1">
    <property type="entry name" value="MULTIDRUG RESISTANCE PROTEIN MDTN"/>
    <property type="match status" value="1"/>
</dbReference>
<dbReference type="NCBIfam" id="TIGR01730">
    <property type="entry name" value="RND_mfp"/>
    <property type="match status" value="1"/>
</dbReference>
<keyword evidence="4 5" id="KW-0472">Membrane</keyword>
<dbReference type="Gene3D" id="2.40.30.170">
    <property type="match status" value="1"/>
</dbReference>
<evidence type="ECO:0000256" key="4">
    <source>
        <dbReference type="ARBA" id="ARBA00023136"/>
    </source>
</evidence>
<dbReference type="InterPro" id="IPR006143">
    <property type="entry name" value="RND_pump_MFP"/>
</dbReference>
<evidence type="ECO:0000256" key="3">
    <source>
        <dbReference type="ARBA" id="ARBA00022989"/>
    </source>
</evidence>
<keyword evidence="3 5" id="KW-1133">Transmembrane helix</keyword>
<evidence type="ECO:0000256" key="5">
    <source>
        <dbReference type="SAM" id="Phobius"/>
    </source>
</evidence>
<evidence type="ECO:0000313" key="9">
    <source>
        <dbReference type="EMBL" id="PJE78790.1"/>
    </source>
</evidence>
<protein>
    <submittedName>
        <fullName evidence="9">p-hydroxybenzoic acid efflux pump subunit AaeA</fullName>
    </submittedName>
</protein>
<dbReference type="InterPro" id="IPR058634">
    <property type="entry name" value="AaeA-lik-b-barrel"/>
</dbReference>
<gene>
    <name evidence="9" type="primary">aaeA_2</name>
    <name evidence="9" type="ORF">CI610_02263</name>
</gene>
<dbReference type="EMBL" id="NSIT01000128">
    <property type="protein sequence ID" value="PJE78790.1"/>
    <property type="molecule type" value="Genomic_DNA"/>
</dbReference>
<dbReference type="Pfam" id="PF25963">
    <property type="entry name" value="Beta-barrel_AAEA"/>
    <property type="match status" value="1"/>
</dbReference>
<dbReference type="InterPro" id="IPR058624">
    <property type="entry name" value="MdtA-like_HH"/>
</dbReference>
<feature type="domain" description="Multidrug resistance protein MdtA-like alpha-helical hairpin" evidence="6">
    <location>
        <begin position="86"/>
        <end position="152"/>
    </location>
</feature>
<comment type="subcellular location">
    <subcellularLocation>
        <location evidence="1">Membrane</location>
        <topology evidence="1">Single-pass membrane protein</topology>
    </subcellularLocation>
</comment>
<evidence type="ECO:0000259" key="7">
    <source>
        <dbReference type="Pfam" id="PF25917"/>
    </source>
</evidence>
<dbReference type="InterPro" id="IPR050393">
    <property type="entry name" value="MFP_Efflux_Pump"/>
</dbReference>
<dbReference type="SUPFAM" id="SSF111369">
    <property type="entry name" value="HlyD-like secretion proteins"/>
    <property type="match status" value="1"/>
</dbReference>
<evidence type="ECO:0000259" key="6">
    <source>
        <dbReference type="Pfam" id="PF25876"/>
    </source>
</evidence>
<dbReference type="InterPro" id="IPR058625">
    <property type="entry name" value="MdtA-like_BSH"/>
</dbReference>
<feature type="domain" description="p-hydroxybenzoic acid efflux pump subunit AaeA-like beta-barrel" evidence="8">
    <location>
        <begin position="188"/>
        <end position="285"/>
    </location>
</feature>
<dbReference type="AlphaFoldDB" id="A0A2H9T6E1"/>
<dbReference type="GO" id="GO:0016020">
    <property type="term" value="C:membrane"/>
    <property type="evidence" value="ECO:0007669"/>
    <property type="project" value="InterPro"/>
</dbReference>
<evidence type="ECO:0000256" key="1">
    <source>
        <dbReference type="ARBA" id="ARBA00004167"/>
    </source>
</evidence>
<dbReference type="PANTHER" id="PTHR30367">
    <property type="entry name" value="P-HYDROXYBENZOIC ACID EFFLUX PUMP SUBUNIT AAEA-RELATED"/>
    <property type="match status" value="1"/>
</dbReference>
<comment type="caution">
    <text evidence="9">The sequence shown here is derived from an EMBL/GenBank/DDBJ whole genome shotgun (WGS) entry which is preliminary data.</text>
</comment>
<reference evidence="9" key="1">
    <citation type="journal article" date="2017" name="Appl. Environ. Microbiol.">
        <title>Molecular characterization of an Endozoicomonas-like organism causing infection in king scallop Pecten maximus L.</title>
        <authorList>
            <person name="Cano I."/>
            <person name="van Aerle R."/>
            <person name="Ross S."/>
            <person name="Verner-Jeffreys D.W."/>
            <person name="Paley R.K."/>
            <person name="Rimmer G."/>
            <person name="Ryder D."/>
            <person name="Hooper P."/>
            <person name="Stone D."/>
            <person name="Feist S.W."/>
        </authorList>
    </citation>
    <scope>NUCLEOTIDE SEQUENCE</scope>
</reference>
<evidence type="ECO:0000256" key="2">
    <source>
        <dbReference type="ARBA" id="ARBA00022692"/>
    </source>
</evidence>
<feature type="domain" description="Multidrug resistance protein MdtA-like barrel-sandwich hybrid" evidence="7">
    <location>
        <begin position="44"/>
        <end position="185"/>
    </location>
</feature>
<dbReference type="Pfam" id="PF25876">
    <property type="entry name" value="HH_MFP_RND"/>
    <property type="match status" value="1"/>
</dbReference>